<keyword evidence="1" id="KW-0175">Coiled coil</keyword>
<proteinExistence type="predicted"/>
<evidence type="ECO:0008006" key="5">
    <source>
        <dbReference type="Google" id="ProtNLM"/>
    </source>
</evidence>
<organism evidence="3 4">
    <name type="scientific">Apiospora marii</name>
    <dbReference type="NCBI Taxonomy" id="335849"/>
    <lineage>
        <taxon>Eukaryota</taxon>
        <taxon>Fungi</taxon>
        <taxon>Dikarya</taxon>
        <taxon>Ascomycota</taxon>
        <taxon>Pezizomycotina</taxon>
        <taxon>Sordariomycetes</taxon>
        <taxon>Xylariomycetidae</taxon>
        <taxon>Amphisphaeriales</taxon>
        <taxon>Apiosporaceae</taxon>
        <taxon>Apiospora</taxon>
    </lineage>
</organism>
<feature type="compositionally biased region" description="Acidic residues" evidence="2">
    <location>
        <begin position="717"/>
        <end position="732"/>
    </location>
</feature>
<feature type="compositionally biased region" description="Low complexity" evidence="2">
    <location>
        <begin position="125"/>
        <end position="137"/>
    </location>
</feature>
<feature type="compositionally biased region" description="Acidic residues" evidence="2">
    <location>
        <begin position="138"/>
        <end position="158"/>
    </location>
</feature>
<feature type="compositionally biased region" description="Basic and acidic residues" evidence="2">
    <location>
        <begin position="945"/>
        <end position="956"/>
    </location>
</feature>
<dbReference type="Proteomes" id="UP001396898">
    <property type="component" value="Unassembled WGS sequence"/>
</dbReference>
<feature type="compositionally biased region" description="Acidic residues" evidence="2">
    <location>
        <begin position="745"/>
        <end position="763"/>
    </location>
</feature>
<evidence type="ECO:0000256" key="2">
    <source>
        <dbReference type="SAM" id="MobiDB-lite"/>
    </source>
</evidence>
<comment type="caution">
    <text evidence="3">The sequence shown here is derived from an EMBL/GenBank/DDBJ whole genome shotgun (WGS) entry which is preliminary data.</text>
</comment>
<sequence length="1059" mass="115667">MDLNSSTSGSSDGSVSGETNYANYSKYFPNGGDSNESTAPEETGSSGRDNGEGPSRRPAASGGSPDDDGSDSDETDDGNNEDGDNGETHYANRSKYSPNGGDEDESPIPEDPGGNVRDNGEGPSRRPAAAGGSPGDPDGSDDGSGSDDDGDDGDDENNDSGYDTEHNENSDDDDTVRDLSVMPDVIDDGSDDSDDSDDGDDNDGEDMTLWSHQRLMLEYNRKRDEIRALRIRYKRRIRELTATIDTLRARIRGKNASIRDLEGSITDLQREIATLQDRLRGIRPAPVPWSQLLQNVPDYSVVYKAACQQLNMSQVVTNVHPQLRLSIRRLEDWQMRAAYGLDGGDGGNGNGNGGGNGNRAGSMPPGGEGDDDHGGSDNESDSSDNESDLFVRQDSSLPPAGEDERPRRPFHFNKLPRDVQERIFRYLFLQGFFWGGEDRQCCVTLVHRPNSVLRLLLVCKRWLYLGVHAFYGLNTFAFSSLGELGRFMKGIGSRMERIVNLELFWHGAIMPRQVSMVNQRTLPLQFFCDTRRLKTLVIHLQELDERRTRRKYEIRKGEEEGDENRVVPYAGSRLDLGNPFKVLMESTRIQPNHRQYRSIRTMHGLDFVYQLRGMNYVRIREAQGNTARQKIRDWSVIDDINSVVTLPKEPNYEFASELDNLSPIRGLANFLPTEDDKQIVRRWYADDEPMGSVIGEDDDGDTISIVSSEARSTPSLSDDESDDDDGSDDDDSNTPSANGGSDNDSGVDVDMDDVDNDSGDDSPSDNGTVDDLNEDLDQMSINDDSDSIDEDVEDNDNMSTTTDSSGDSDDSSRPHDTGTTGITSDYSTSANVAGAGGSQGSRRRADTVSSSAADAGGDAGDMGIANADDDKESDGDDDENKNNGNDRGASESSGLFVPQRGESSIPFGSNRESTYFKTESEEEKKRIIDLTSDDNAGPSRAAGHASDESTKIKEESSSGGRGPSRPRGRGSRVAGANVNTPMEIDDDDDENVDSRSTTESWKGKQSPVPSVPEYLKRQSTTPSEGQRSPKRRRANTPSESGRASNIGSTPDTPIPLDED</sequence>
<feature type="region of interest" description="Disordered" evidence="2">
    <location>
        <begin position="708"/>
        <end position="1059"/>
    </location>
</feature>
<evidence type="ECO:0000313" key="3">
    <source>
        <dbReference type="EMBL" id="KAK8022984.1"/>
    </source>
</evidence>
<feature type="compositionally biased region" description="Polar residues" evidence="2">
    <location>
        <begin position="32"/>
        <end position="48"/>
    </location>
</feature>
<feature type="compositionally biased region" description="Low complexity" evidence="2">
    <location>
        <begin position="847"/>
        <end position="866"/>
    </location>
</feature>
<feature type="compositionally biased region" description="Polar residues" evidence="2">
    <location>
        <begin position="1017"/>
        <end position="1026"/>
    </location>
</feature>
<reference evidence="3 4" key="1">
    <citation type="submission" date="2023-01" db="EMBL/GenBank/DDBJ databases">
        <title>Analysis of 21 Apiospora genomes using comparative genomics revels a genus with tremendous synthesis potential of carbohydrate active enzymes and secondary metabolites.</title>
        <authorList>
            <person name="Sorensen T."/>
        </authorList>
    </citation>
    <scope>NUCLEOTIDE SEQUENCE [LARGE SCALE GENOMIC DNA]</scope>
    <source>
        <strain evidence="3 4">CBS 20057</strain>
    </source>
</reference>
<feature type="compositionally biased region" description="Acidic residues" evidence="2">
    <location>
        <begin position="771"/>
        <end position="796"/>
    </location>
</feature>
<name>A0ABR1S0P8_9PEZI</name>
<evidence type="ECO:0000313" key="4">
    <source>
        <dbReference type="Proteomes" id="UP001396898"/>
    </source>
</evidence>
<feature type="compositionally biased region" description="Low complexity" evidence="2">
    <location>
        <begin position="1"/>
        <end position="17"/>
    </location>
</feature>
<protein>
    <recommendedName>
        <fullName evidence="5">F-box domain-containing protein</fullName>
    </recommendedName>
</protein>
<keyword evidence="4" id="KW-1185">Reference proteome</keyword>
<dbReference type="EMBL" id="JAQQWI010000009">
    <property type="protein sequence ID" value="KAK8022984.1"/>
    <property type="molecule type" value="Genomic_DNA"/>
</dbReference>
<feature type="compositionally biased region" description="Polar residues" evidence="2">
    <location>
        <begin position="1035"/>
        <end position="1051"/>
    </location>
</feature>
<accession>A0ABR1S0P8</accession>
<feature type="compositionally biased region" description="Basic and acidic residues" evidence="2">
    <location>
        <begin position="918"/>
        <end position="928"/>
    </location>
</feature>
<feature type="region of interest" description="Disordered" evidence="2">
    <location>
        <begin position="341"/>
        <end position="411"/>
    </location>
</feature>
<feature type="compositionally biased region" description="Acidic residues" evidence="2">
    <location>
        <begin position="185"/>
        <end position="206"/>
    </location>
</feature>
<feature type="compositionally biased region" description="Polar residues" evidence="2">
    <location>
        <begin position="906"/>
        <end position="917"/>
    </location>
</feature>
<feature type="compositionally biased region" description="Acidic residues" evidence="2">
    <location>
        <begin position="65"/>
        <end position="85"/>
    </location>
</feature>
<feature type="compositionally biased region" description="Acidic residues" evidence="2">
    <location>
        <begin position="867"/>
        <end position="879"/>
    </location>
</feature>
<gene>
    <name evidence="3" type="ORF">PG991_006865</name>
</gene>
<dbReference type="Gene3D" id="1.20.5.340">
    <property type="match status" value="1"/>
</dbReference>
<feature type="compositionally biased region" description="Gly residues" evidence="2">
    <location>
        <begin position="341"/>
        <end position="358"/>
    </location>
</feature>
<feature type="compositionally biased region" description="Polar residues" evidence="2">
    <location>
        <begin position="817"/>
        <end position="831"/>
    </location>
</feature>
<feature type="coiled-coil region" evidence="1">
    <location>
        <begin position="212"/>
        <end position="278"/>
    </location>
</feature>
<feature type="region of interest" description="Disordered" evidence="2">
    <location>
        <begin position="1"/>
        <end position="207"/>
    </location>
</feature>
<feature type="compositionally biased region" description="Acidic residues" evidence="2">
    <location>
        <begin position="378"/>
        <end position="387"/>
    </location>
</feature>
<evidence type="ECO:0000256" key="1">
    <source>
        <dbReference type="SAM" id="Coils"/>
    </source>
</evidence>